<organism evidence="1 2">
    <name type="scientific">Naganishia cerealis</name>
    <dbReference type="NCBI Taxonomy" id="610337"/>
    <lineage>
        <taxon>Eukaryota</taxon>
        <taxon>Fungi</taxon>
        <taxon>Dikarya</taxon>
        <taxon>Basidiomycota</taxon>
        <taxon>Agaricomycotina</taxon>
        <taxon>Tremellomycetes</taxon>
        <taxon>Filobasidiales</taxon>
        <taxon>Filobasidiaceae</taxon>
        <taxon>Naganishia</taxon>
    </lineage>
</organism>
<accession>A0ACC2WPS9</accession>
<proteinExistence type="predicted"/>
<evidence type="ECO:0000313" key="2">
    <source>
        <dbReference type="Proteomes" id="UP001241377"/>
    </source>
</evidence>
<sequence length="645" mass="72798">MALIKLSRKKELSPTHDSSGEGSDRRDSLHRVESAASIQSAGSHSKFKTLFKSNKAGKGHGNDDVEKLTKHTKGLSIDEPVDSRRKPSSRPVSTIVENIDDDDDGEFESDFESDLLDGDGLVSDTDDSELEEIHTHAIKKHGKGLEQKSQLSTLMGYCGLGTVNQASLTQAANEESKRTFSLLDNELKIHPLSCTTKKDDPRLFVSAIGDDQVAQLNHLTSKLSKILEHKESIKDQEEILSKSRTLYDKYGTVSKVIGRGAYGLIKIIDPDRKNELPQFPPSHRLYAVKELQKRPNNDSRDRETKEKFIERILSEFIISSTLNSRHIVKTIDLMYTLPPVENVKKYWAEVGEYSKISQIMECTPGGDLFTYVTTKTDINNQSIRHVSVDENDCFVKQISRGLWYMHQHGVAHCDLKLENVLVSYEPAPKDSPTHTSITLKLSDFGKSNVVQTKWDKAEQLIPYSTGPIGSEPYIAPEEYGSGNKESSGYSAKKKDNWALGVLILTLFNIQKSLYMSADTPGASILEQFGNGYVWHSTESKGKVKGEVRYKDKVFDEYVKQRMIADYDHNTKEWLVHRKGTFPPVETLFGYLSEEDDDSSDDEDEKEFCELRKMLLYSLLDPNPSTRLTVDKFLKSDWMKSIDTCI</sequence>
<keyword evidence="2" id="KW-1185">Reference proteome</keyword>
<gene>
    <name evidence="1" type="ORF">QFC19_000393</name>
</gene>
<reference evidence="1" key="1">
    <citation type="submission" date="2023-04" db="EMBL/GenBank/DDBJ databases">
        <title>Draft Genome sequencing of Naganishia species isolated from polar environments using Oxford Nanopore Technology.</title>
        <authorList>
            <person name="Leo P."/>
            <person name="Venkateswaran K."/>
        </authorList>
    </citation>
    <scope>NUCLEOTIDE SEQUENCE</scope>
    <source>
        <strain evidence="1">MNA-CCFEE 5261</strain>
    </source>
</reference>
<name>A0ACC2WPS9_9TREE</name>
<dbReference type="Proteomes" id="UP001241377">
    <property type="component" value="Unassembled WGS sequence"/>
</dbReference>
<dbReference type="EMBL" id="JASBWR010000002">
    <property type="protein sequence ID" value="KAJ9113473.1"/>
    <property type="molecule type" value="Genomic_DNA"/>
</dbReference>
<evidence type="ECO:0000313" key="1">
    <source>
        <dbReference type="EMBL" id="KAJ9113473.1"/>
    </source>
</evidence>
<protein>
    <submittedName>
        <fullName evidence="1">Uncharacterized protein</fullName>
    </submittedName>
</protein>
<comment type="caution">
    <text evidence="1">The sequence shown here is derived from an EMBL/GenBank/DDBJ whole genome shotgun (WGS) entry which is preliminary data.</text>
</comment>